<dbReference type="InterPro" id="IPR005650">
    <property type="entry name" value="BlaI_family"/>
</dbReference>
<dbReference type="SUPFAM" id="SSF46785">
    <property type="entry name" value="Winged helix' DNA-binding domain"/>
    <property type="match status" value="1"/>
</dbReference>
<sequence>MKKKIQTLTTVEEQLMHILWELNNFRLKDIMEAHPAPVPHQNTISTYLKILTEKGFIKSKKEGRILVYHTVIKKETYTDFLLNNFVEQYFKTTDAFIQYIEEKGWKAPQPEYTEKIEVPETPAVDQVMEAVDEAPSEKQKPKKKKKKKDKKGKEKKGKSK</sequence>
<proteinExistence type="inferred from homology"/>
<dbReference type="RefSeq" id="WP_002665116.1">
    <property type="nucleotide sequence ID" value="NZ_UFTJ01000003.1"/>
</dbReference>
<evidence type="ECO:0000313" key="6">
    <source>
        <dbReference type="EMBL" id="SUV52434.1"/>
    </source>
</evidence>
<keyword evidence="3" id="KW-0238">DNA-binding</keyword>
<feature type="region of interest" description="Disordered" evidence="5">
    <location>
        <begin position="117"/>
        <end position="160"/>
    </location>
</feature>
<dbReference type="AlphaFoldDB" id="A0A380ZTZ0"/>
<evidence type="ECO:0000256" key="4">
    <source>
        <dbReference type="ARBA" id="ARBA00023163"/>
    </source>
</evidence>
<dbReference type="GO" id="GO:0003677">
    <property type="term" value="F:DNA binding"/>
    <property type="evidence" value="ECO:0007669"/>
    <property type="project" value="UniProtKB-KW"/>
</dbReference>
<evidence type="ECO:0000256" key="5">
    <source>
        <dbReference type="SAM" id="MobiDB-lite"/>
    </source>
</evidence>
<dbReference type="InterPro" id="IPR036388">
    <property type="entry name" value="WH-like_DNA-bd_sf"/>
</dbReference>
<feature type="compositionally biased region" description="Basic residues" evidence="5">
    <location>
        <begin position="140"/>
        <end position="160"/>
    </location>
</feature>
<comment type="similarity">
    <text evidence="1">Belongs to the BlaI transcriptional regulatory family.</text>
</comment>
<dbReference type="GO" id="GO:0045892">
    <property type="term" value="P:negative regulation of DNA-templated transcription"/>
    <property type="evidence" value="ECO:0007669"/>
    <property type="project" value="InterPro"/>
</dbReference>
<gene>
    <name evidence="6" type="ORF">NCTC11661_01572</name>
</gene>
<dbReference type="EMBL" id="UFTJ01000003">
    <property type="protein sequence ID" value="SUV52434.1"/>
    <property type="molecule type" value="Genomic_DNA"/>
</dbReference>
<reference evidence="6 7" key="1">
    <citation type="submission" date="2018-06" db="EMBL/GenBank/DDBJ databases">
        <authorList>
            <consortium name="Pathogen Informatics"/>
            <person name="Doyle S."/>
        </authorList>
    </citation>
    <scope>NUCLEOTIDE SEQUENCE [LARGE SCALE GENOMIC DNA]</scope>
    <source>
        <strain evidence="6 7">NCTC11661</strain>
    </source>
</reference>
<keyword evidence="4" id="KW-0804">Transcription</keyword>
<dbReference type="Gene3D" id="1.10.10.10">
    <property type="entry name" value="Winged helix-like DNA-binding domain superfamily/Winged helix DNA-binding domain"/>
    <property type="match status" value="1"/>
</dbReference>
<evidence type="ECO:0000256" key="3">
    <source>
        <dbReference type="ARBA" id="ARBA00023125"/>
    </source>
</evidence>
<name>A0A380ZTZ0_9FLAO</name>
<protein>
    <submittedName>
        <fullName evidence="6">Copper transport repressor, CopY/TcrY family</fullName>
    </submittedName>
</protein>
<dbReference type="InterPro" id="IPR036390">
    <property type="entry name" value="WH_DNA-bd_sf"/>
</dbReference>
<keyword evidence="2" id="KW-0805">Transcription regulation</keyword>
<evidence type="ECO:0000256" key="1">
    <source>
        <dbReference type="ARBA" id="ARBA00011046"/>
    </source>
</evidence>
<dbReference type="Proteomes" id="UP000255515">
    <property type="component" value="Unassembled WGS sequence"/>
</dbReference>
<organism evidence="6 7">
    <name type="scientific">Bergeyella zoohelcum</name>
    <dbReference type="NCBI Taxonomy" id="1015"/>
    <lineage>
        <taxon>Bacteria</taxon>
        <taxon>Pseudomonadati</taxon>
        <taxon>Bacteroidota</taxon>
        <taxon>Flavobacteriia</taxon>
        <taxon>Flavobacteriales</taxon>
        <taxon>Weeksellaceae</taxon>
        <taxon>Bergeyella</taxon>
    </lineage>
</organism>
<evidence type="ECO:0000313" key="7">
    <source>
        <dbReference type="Proteomes" id="UP000255515"/>
    </source>
</evidence>
<evidence type="ECO:0000256" key="2">
    <source>
        <dbReference type="ARBA" id="ARBA00023015"/>
    </source>
</evidence>
<accession>A0A380ZTZ0</accession>
<dbReference type="Pfam" id="PF03965">
    <property type="entry name" value="Penicillinase_R"/>
    <property type="match status" value="1"/>
</dbReference>